<protein>
    <submittedName>
        <fullName evidence="2">DUF1189 domain-containing protein</fullName>
    </submittedName>
</protein>
<dbReference type="EMBL" id="CP051128">
    <property type="protein sequence ID" value="QIZ09916.1"/>
    <property type="molecule type" value="Genomic_DNA"/>
</dbReference>
<evidence type="ECO:0000313" key="3">
    <source>
        <dbReference type="Proteomes" id="UP000501868"/>
    </source>
</evidence>
<feature type="transmembrane region" description="Helical" evidence="1">
    <location>
        <begin position="166"/>
        <end position="190"/>
    </location>
</feature>
<proteinExistence type="predicted"/>
<reference evidence="2 3" key="2">
    <citation type="submission" date="2020-04" db="EMBL/GenBank/DDBJ databases">
        <authorList>
            <person name="Fomenkov A."/>
            <person name="Anton B.P."/>
            <person name="Roberts R.J."/>
        </authorList>
    </citation>
    <scope>NUCLEOTIDE SEQUENCE [LARGE SCALE GENOMIC DNA]</scope>
    <source>
        <strain evidence="2 3">S2</strain>
    </source>
</reference>
<keyword evidence="1" id="KW-0812">Transmembrane</keyword>
<sequence length="257" mass="28615">MNISKQLYKSIYSPKDIALFRFQGIGKTILYVFFLTLISILPSVIYLSTSLTTGVDTARTIITDELPDFSIQDGHLTADTKVPITLNKDDFSIILDPTGAISADDIQDEGNSFAMLEDQFVLAAGGRFDTYPYSMLEGLNIAKGDIVDFINTIGGIKWIIIPVVSVFIYLFACAGSFIEVTVLALIGLLLKNLLGRKLNYRQLWRMAAYSETLPTLFFTIMAAIKTTVPNSFMINWFVVIIVLYLAINEIPKPKKVN</sequence>
<accession>A0A6H1P8M3</accession>
<feature type="transmembrane region" description="Helical" evidence="1">
    <location>
        <begin position="202"/>
        <end position="224"/>
    </location>
</feature>
<dbReference type="Pfam" id="PF06691">
    <property type="entry name" value="DUF1189"/>
    <property type="match status" value="1"/>
</dbReference>
<reference evidence="2 3" key="1">
    <citation type="submission" date="2020-04" db="EMBL/GenBank/DDBJ databases">
        <title>Genome-Wide Identification of 5-Methylcytosine Sites in Bacterial Genomes By High-Throughput Sequencing of MspJI Restriction Fragments.</title>
        <authorList>
            <person name="Wu V."/>
        </authorList>
    </citation>
    <scope>NUCLEOTIDE SEQUENCE [LARGE SCALE GENOMIC DNA]</scope>
    <source>
        <strain evidence="2 3">S2</strain>
    </source>
</reference>
<feature type="transmembrane region" description="Helical" evidence="1">
    <location>
        <begin position="29"/>
        <end position="47"/>
    </location>
</feature>
<keyword evidence="1" id="KW-0472">Membrane</keyword>
<organism evidence="2 3">
    <name type="scientific">Priestia megaterium</name>
    <name type="common">Bacillus megaterium</name>
    <dbReference type="NCBI Taxonomy" id="1404"/>
    <lineage>
        <taxon>Bacteria</taxon>
        <taxon>Bacillati</taxon>
        <taxon>Bacillota</taxon>
        <taxon>Bacilli</taxon>
        <taxon>Bacillales</taxon>
        <taxon>Bacillaceae</taxon>
        <taxon>Priestia</taxon>
    </lineage>
</organism>
<name>A0A6H1P8M3_PRIMG</name>
<dbReference type="AlphaFoldDB" id="A0A6H1P8M3"/>
<dbReference type="Proteomes" id="UP000501868">
    <property type="component" value="Chromosome"/>
</dbReference>
<dbReference type="InterPro" id="IPR009574">
    <property type="entry name" value="DUF1189"/>
</dbReference>
<feature type="transmembrane region" description="Helical" evidence="1">
    <location>
        <begin position="230"/>
        <end position="247"/>
    </location>
</feature>
<evidence type="ECO:0000256" key="1">
    <source>
        <dbReference type="SAM" id="Phobius"/>
    </source>
</evidence>
<evidence type="ECO:0000313" key="2">
    <source>
        <dbReference type="EMBL" id="QIZ09916.1"/>
    </source>
</evidence>
<keyword evidence="1" id="KW-1133">Transmembrane helix</keyword>
<gene>
    <name evidence="2" type="ORF">HFZ78_27125</name>
</gene>